<dbReference type="EMBL" id="JAKOGI010001650">
    <property type="protein sequence ID" value="KAJ8424562.1"/>
    <property type="molecule type" value="Genomic_DNA"/>
</dbReference>
<accession>A0A9Q1JGY4</accession>
<dbReference type="Proteomes" id="UP001153076">
    <property type="component" value="Unassembled WGS sequence"/>
</dbReference>
<keyword evidence="3" id="KW-1185">Reference proteome</keyword>
<comment type="caution">
    <text evidence="2">The sequence shown here is derived from an EMBL/GenBank/DDBJ whole genome shotgun (WGS) entry which is preliminary data.</text>
</comment>
<name>A0A9Q1JGY4_9CARY</name>
<organism evidence="2 3">
    <name type="scientific">Carnegiea gigantea</name>
    <dbReference type="NCBI Taxonomy" id="171969"/>
    <lineage>
        <taxon>Eukaryota</taxon>
        <taxon>Viridiplantae</taxon>
        <taxon>Streptophyta</taxon>
        <taxon>Embryophyta</taxon>
        <taxon>Tracheophyta</taxon>
        <taxon>Spermatophyta</taxon>
        <taxon>Magnoliopsida</taxon>
        <taxon>eudicotyledons</taxon>
        <taxon>Gunneridae</taxon>
        <taxon>Pentapetalae</taxon>
        <taxon>Caryophyllales</taxon>
        <taxon>Cactineae</taxon>
        <taxon>Cactaceae</taxon>
        <taxon>Cactoideae</taxon>
        <taxon>Echinocereeae</taxon>
        <taxon>Carnegiea</taxon>
    </lineage>
</organism>
<feature type="compositionally biased region" description="Polar residues" evidence="1">
    <location>
        <begin position="180"/>
        <end position="190"/>
    </location>
</feature>
<reference evidence="2" key="1">
    <citation type="submission" date="2022-04" db="EMBL/GenBank/DDBJ databases">
        <title>Carnegiea gigantea Genome sequencing and assembly v2.</title>
        <authorList>
            <person name="Copetti D."/>
            <person name="Sanderson M.J."/>
            <person name="Burquez A."/>
            <person name="Wojciechowski M.F."/>
        </authorList>
    </citation>
    <scope>NUCLEOTIDE SEQUENCE</scope>
    <source>
        <strain evidence="2">SGP5-SGP5p</strain>
        <tissue evidence="2">Aerial part</tissue>
    </source>
</reference>
<dbReference type="OrthoDB" id="1461560at2759"/>
<evidence type="ECO:0000256" key="1">
    <source>
        <dbReference type="SAM" id="MobiDB-lite"/>
    </source>
</evidence>
<proteinExistence type="predicted"/>
<dbReference type="AlphaFoldDB" id="A0A9Q1JGY4"/>
<gene>
    <name evidence="2" type="ORF">Cgig2_020711</name>
</gene>
<evidence type="ECO:0000313" key="3">
    <source>
        <dbReference type="Proteomes" id="UP001153076"/>
    </source>
</evidence>
<sequence length="303" mass="33882">MLRYARMLVDMRIEGSFPKFIEFFNKHEVLIRQQVKYEWIPTNCLHCGCLAMLKNHGERNLESGKNGGKSSISNLKSKKLRRQMSPPRAQFPPPPQLGNSYQALVNEGSGHEPPDSGITPPPPWIIWSHGTFDALTGLISRTKIYHQSPHRQFYPSDRATGDHGPTGDTMPKFHRGGETSPFSMPNTKSPNPDGYSSGLFKATWDMTMDMVCSAILDFFKTGHMRLSKHRLLILLDSFMLDLPSSPSTCDFILAMDGSQSDGIDGSKCGKAARKEKKLIGEASKIEEGSTTGKILFFRHKTCF</sequence>
<evidence type="ECO:0000313" key="2">
    <source>
        <dbReference type="EMBL" id="KAJ8424562.1"/>
    </source>
</evidence>
<feature type="region of interest" description="Disordered" evidence="1">
    <location>
        <begin position="152"/>
        <end position="191"/>
    </location>
</feature>
<protein>
    <submittedName>
        <fullName evidence="2">Uncharacterized protein</fullName>
    </submittedName>
</protein>